<evidence type="ECO:0000256" key="7">
    <source>
        <dbReference type="PIRSR" id="PIRSR000446-1"/>
    </source>
</evidence>
<evidence type="ECO:0000256" key="1">
    <source>
        <dbReference type="ARBA" id="ARBA00013258"/>
    </source>
</evidence>
<reference evidence="9 10" key="1">
    <citation type="submission" date="2016-10" db="EMBL/GenBank/DDBJ databases">
        <authorList>
            <person name="de Groot N.N."/>
        </authorList>
    </citation>
    <scope>NUCLEOTIDE SEQUENCE [LARGE SCALE GENOMIC DNA]</scope>
    <source>
        <strain evidence="9 10">JCM 21544</strain>
    </source>
</reference>
<dbReference type="SUPFAM" id="SSF52151">
    <property type="entry name" value="FabD/lysophospholipase-like"/>
    <property type="match status" value="1"/>
</dbReference>
<evidence type="ECO:0000313" key="9">
    <source>
        <dbReference type="EMBL" id="SDJ95815.1"/>
    </source>
</evidence>
<dbReference type="InterPro" id="IPR017554">
    <property type="entry name" value="Malonate_deCOase_MdcHsu"/>
</dbReference>
<dbReference type="EC" id="2.3.1.39" evidence="1 6"/>
<dbReference type="PANTHER" id="PTHR42681">
    <property type="entry name" value="MALONYL-COA-ACYL CARRIER PROTEIN TRANSACYLASE, MITOCHONDRIAL"/>
    <property type="match status" value="1"/>
</dbReference>
<dbReference type="InterPro" id="IPR001227">
    <property type="entry name" value="Ac_transferase_dom_sf"/>
</dbReference>
<evidence type="ECO:0000259" key="8">
    <source>
        <dbReference type="SMART" id="SM00827"/>
    </source>
</evidence>
<gene>
    <name evidence="9" type="ORF">SAMN05216186_103336</name>
</gene>
<evidence type="ECO:0000256" key="2">
    <source>
        <dbReference type="ARBA" id="ARBA00018953"/>
    </source>
</evidence>
<evidence type="ECO:0000256" key="4">
    <source>
        <dbReference type="ARBA" id="ARBA00023315"/>
    </source>
</evidence>
<dbReference type="SUPFAM" id="SSF55048">
    <property type="entry name" value="Probable ACP-binding domain of malonyl-CoA ACP transacylase"/>
    <property type="match status" value="1"/>
</dbReference>
<comment type="similarity">
    <text evidence="6">Belongs to the fabD family.</text>
</comment>
<dbReference type="Pfam" id="PF00698">
    <property type="entry name" value="Acyl_transf_1"/>
    <property type="match status" value="1"/>
</dbReference>
<dbReference type="RefSeq" id="WP_084333946.1">
    <property type="nucleotide sequence ID" value="NZ_FNFD01000003.1"/>
</dbReference>
<dbReference type="NCBIfam" id="TIGR03131">
    <property type="entry name" value="malonate_mdcH"/>
    <property type="match status" value="1"/>
</dbReference>
<dbReference type="EMBL" id="FNFD01000003">
    <property type="protein sequence ID" value="SDJ95815.1"/>
    <property type="molecule type" value="Genomic_DNA"/>
</dbReference>
<dbReference type="AlphaFoldDB" id="A0A1G8Y121"/>
<dbReference type="InterPro" id="IPR016035">
    <property type="entry name" value="Acyl_Trfase/lysoPLipase"/>
</dbReference>
<dbReference type="SMART" id="SM00827">
    <property type="entry name" value="PKS_AT"/>
    <property type="match status" value="1"/>
</dbReference>
<evidence type="ECO:0000256" key="6">
    <source>
        <dbReference type="PIRNR" id="PIRNR000446"/>
    </source>
</evidence>
<dbReference type="STRING" id="137658.SAMN05216186_103336"/>
<evidence type="ECO:0000313" key="10">
    <source>
        <dbReference type="Proteomes" id="UP000198706"/>
    </source>
</evidence>
<dbReference type="InterPro" id="IPR050858">
    <property type="entry name" value="Mal-CoA-ACP_Trans/PKS_FabD"/>
</dbReference>
<sequence length="311" mass="33038">MSTLWSFPGQGAQRAGMLHTLLDLPPLRDCLDEAGDALGEDPLRLDSAEALQDTRAVQLCLLLAGVAAARLLMARGLAPDYVGGLSIGAYAAAVTAGALDFADAVRLVSLRGRLMQEAYPAGYGMTAINGLDLPTVERLVGEVRGSGSPVYLANINADNQVVIAGSEAAMDAVAGRARDAGAGAAKRLAVSVPSHCELLAGPAERLAEAFAAVRLRRPQYRYLSGSSARLLVDPDKLRDDLAYNLCRVVDWHATLHSARERGVRLHLELPPGTVLSGLAQRVFEPCRIIAFQGTRPDSLDALLRREVSQEP</sequence>
<dbReference type="GO" id="GO:0004314">
    <property type="term" value="F:[acyl-carrier-protein] S-malonyltransferase activity"/>
    <property type="evidence" value="ECO:0007669"/>
    <property type="project" value="UniProtKB-EC"/>
</dbReference>
<dbReference type="InterPro" id="IPR024925">
    <property type="entry name" value="Malonyl_CoA-ACP_transAc"/>
</dbReference>
<comment type="catalytic activity">
    <reaction evidence="5 6">
        <text>holo-[ACP] + malonyl-CoA = malonyl-[ACP] + CoA</text>
        <dbReference type="Rhea" id="RHEA:41792"/>
        <dbReference type="Rhea" id="RHEA-COMP:9623"/>
        <dbReference type="Rhea" id="RHEA-COMP:9685"/>
        <dbReference type="ChEBI" id="CHEBI:57287"/>
        <dbReference type="ChEBI" id="CHEBI:57384"/>
        <dbReference type="ChEBI" id="CHEBI:64479"/>
        <dbReference type="ChEBI" id="CHEBI:78449"/>
        <dbReference type="EC" id="2.3.1.39"/>
    </reaction>
</comment>
<accession>A0A1G8Y121</accession>
<dbReference type="Gene3D" id="3.30.70.250">
    <property type="entry name" value="Malonyl-CoA ACP transacylase, ACP-binding"/>
    <property type="match status" value="1"/>
</dbReference>
<keyword evidence="4 6" id="KW-0012">Acyltransferase</keyword>
<dbReference type="GO" id="GO:0005829">
    <property type="term" value="C:cytosol"/>
    <property type="evidence" value="ECO:0007669"/>
    <property type="project" value="TreeGrafter"/>
</dbReference>
<feature type="active site" evidence="7">
    <location>
        <position position="86"/>
    </location>
</feature>
<feature type="domain" description="Malonyl-CoA:ACP transacylase (MAT)" evidence="8">
    <location>
        <begin position="6"/>
        <end position="306"/>
    </location>
</feature>
<protein>
    <recommendedName>
        <fullName evidence="2 6">Malonyl CoA-acyl carrier protein transacylase</fullName>
        <ecNumber evidence="1 6">2.3.1.39</ecNumber>
    </recommendedName>
</protein>
<organism evidence="9 10">
    <name type="scientific">Pseudomonas indica</name>
    <dbReference type="NCBI Taxonomy" id="137658"/>
    <lineage>
        <taxon>Bacteria</taxon>
        <taxon>Pseudomonadati</taxon>
        <taxon>Pseudomonadota</taxon>
        <taxon>Gammaproteobacteria</taxon>
        <taxon>Pseudomonadales</taxon>
        <taxon>Pseudomonadaceae</taxon>
        <taxon>Pseudomonas</taxon>
    </lineage>
</organism>
<dbReference type="InterPro" id="IPR014043">
    <property type="entry name" value="Acyl_transferase_dom"/>
</dbReference>
<evidence type="ECO:0000256" key="3">
    <source>
        <dbReference type="ARBA" id="ARBA00022679"/>
    </source>
</evidence>
<evidence type="ECO:0000256" key="5">
    <source>
        <dbReference type="ARBA" id="ARBA00048462"/>
    </source>
</evidence>
<keyword evidence="10" id="KW-1185">Reference proteome</keyword>
<proteinExistence type="inferred from homology"/>
<name>A0A1G8Y121_9PSED</name>
<feature type="active site" evidence="7">
    <location>
        <position position="195"/>
    </location>
</feature>
<dbReference type="InterPro" id="IPR016036">
    <property type="entry name" value="Malonyl_transacylase_ACP-bd"/>
</dbReference>
<dbReference type="GO" id="GO:0006633">
    <property type="term" value="P:fatty acid biosynthetic process"/>
    <property type="evidence" value="ECO:0007669"/>
    <property type="project" value="TreeGrafter"/>
</dbReference>
<dbReference type="PIRSF" id="PIRSF000446">
    <property type="entry name" value="Mct"/>
    <property type="match status" value="1"/>
</dbReference>
<keyword evidence="3 6" id="KW-0808">Transferase</keyword>
<dbReference type="Gene3D" id="3.40.366.10">
    <property type="entry name" value="Malonyl-Coenzyme A Acyl Carrier Protein, domain 2"/>
    <property type="match status" value="1"/>
</dbReference>
<dbReference type="Proteomes" id="UP000198706">
    <property type="component" value="Unassembled WGS sequence"/>
</dbReference>
<dbReference type="PANTHER" id="PTHR42681:SF1">
    <property type="entry name" value="MALONYL-COA-ACYL CARRIER PROTEIN TRANSACYLASE, MITOCHONDRIAL"/>
    <property type="match status" value="1"/>
</dbReference>